<comment type="caution">
    <text evidence="1">The sequence shown here is derived from an EMBL/GenBank/DDBJ whole genome shotgun (WGS) entry which is preliminary data.</text>
</comment>
<protein>
    <submittedName>
        <fullName evidence="1">Uncharacterized protein</fullName>
    </submittedName>
</protein>
<evidence type="ECO:0000313" key="1">
    <source>
        <dbReference type="EMBL" id="KAF5826013.1"/>
    </source>
</evidence>
<dbReference type="Proteomes" id="UP000815325">
    <property type="component" value="Unassembled WGS sequence"/>
</dbReference>
<keyword evidence="2" id="KW-1185">Reference proteome</keyword>
<proteinExistence type="predicted"/>
<sequence length="80" mass="8378">KGGQAVRWGGVGASAVCACMCWSLWRSQPEASNSAGREVKGKWCPSLPDGISTGFGLTPPKPLPTFQSRVTESGDVEVLV</sequence>
<feature type="non-terminal residue" evidence="1">
    <location>
        <position position="1"/>
    </location>
</feature>
<dbReference type="EMBL" id="MU071506">
    <property type="protein sequence ID" value="KAF5826013.1"/>
    <property type="molecule type" value="Genomic_DNA"/>
</dbReference>
<evidence type="ECO:0000313" key="2">
    <source>
        <dbReference type="Proteomes" id="UP000815325"/>
    </source>
</evidence>
<accession>A0ABQ7FUP4</accession>
<name>A0ABQ7FUP4_DUNSA</name>
<gene>
    <name evidence="1" type="ORF">DUNSADRAFT_5395</name>
</gene>
<reference evidence="1" key="1">
    <citation type="submission" date="2017-08" db="EMBL/GenBank/DDBJ databases">
        <authorList>
            <person name="Polle J.E."/>
            <person name="Barry K."/>
            <person name="Cushman J."/>
            <person name="Schmutz J."/>
            <person name="Tran D."/>
            <person name="Hathwaick L.T."/>
            <person name="Yim W.C."/>
            <person name="Jenkins J."/>
            <person name="Mckie-Krisberg Z.M."/>
            <person name="Prochnik S."/>
            <person name="Lindquist E."/>
            <person name="Dockter R.B."/>
            <person name="Adam C."/>
            <person name="Molina H."/>
            <person name="Bunkerborg J."/>
            <person name="Jin E."/>
            <person name="Buchheim M."/>
            <person name="Magnuson J."/>
        </authorList>
    </citation>
    <scope>NUCLEOTIDE SEQUENCE</scope>
    <source>
        <strain evidence="1">CCAP 19/18</strain>
    </source>
</reference>
<organism evidence="1 2">
    <name type="scientific">Dunaliella salina</name>
    <name type="common">Green alga</name>
    <name type="synonym">Protococcus salinus</name>
    <dbReference type="NCBI Taxonomy" id="3046"/>
    <lineage>
        <taxon>Eukaryota</taxon>
        <taxon>Viridiplantae</taxon>
        <taxon>Chlorophyta</taxon>
        <taxon>core chlorophytes</taxon>
        <taxon>Chlorophyceae</taxon>
        <taxon>CS clade</taxon>
        <taxon>Chlamydomonadales</taxon>
        <taxon>Dunaliellaceae</taxon>
        <taxon>Dunaliella</taxon>
    </lineage>
</organism>